<organism evidence="1 2">
    <name type="scientific">Planococcus dechangensis</name>
    <dbReference type="NCBI Taxonomy" id="1176255"/>
    <lineage>
        <taxon>Bacteria</taxon>
        <taxon>Bacillati</taxon>
        <taxon>Bacillota</taxon>
        <taxon>Bacilli</taxon>
        <taxon>Bacillales</taxon>
        <taxon>Caryophanaceae</taxon>
        <taxon>Planococcus</taxon>
    </lineage>
</organism>
<dbReference type="Proteomes" id="UP001595932">
    <property type="component" value="Unassembled WGS sequence"/>
</dbReference>
<evidence type="ECO:0000313" key="2">
    <source>
        <dbReference type="Proteomes" id="UP001595932"/>
    </source>
</evidence>
<keyword evidence="2" id="KW-1185">Reference proteome</keyword>
<dbReference type="SUPFAM" id="SSF54001">
    <property type="entry name" value="Cysteine proteinases"/>
    <property type="match status" value="1"/>
</dbReference>
<dbReference type="EMBL" id="JBHSGL010000002">
    <property type="protein sequence ID" value="MFC4711633.1"/>
    <property type="molecule type" value="Genomic_DNA"/>
</dbReference>
<accession>A0ABV9MAH1</accession>
<dbReference type="RefSeq" id="WP_377276258.1">
    <property type="nucleotide sequence ID" value="NZ_JBHSGL010000002.1"/>
</dbReference>
<dbReference type="InterPro" id="IPR038765">
    <property type="entry name" value="Papain-like_cys_pep_sf"/>
</dbReference>
<sequence length="252" mass="28259">MRAGEDILGVWRCFDGLPMDNLVKAWHYEQAGVKKQRSVEEMREHRKAYGLGGNCFDLALWLLTDFRAAGIEAYPIGSKLGTEQGHAAVLAIDESGRRFLCDLGDQWIQPILAETQDEAFLDAPQQGFFPGAAVQLSAEPDGLTVIYQRPGGKLSVQKYSLDPVDLSEFWQAAEYSQHQLGKTPMIEVRVAHEGELAHWEFNSWQSELSTTAGLINEEPAPSLDAWIERIHARSGYDRDIVEFALAFYKSLE</sequence>
<gene>
    <name evidence="1" type="ORF">ACFO5U_02100</name>
</gene>
<evidence type="ECO:0000313" key="1">
    <source>
        <dbReference type="EMBL" id="MFC4711633.1"/>
    </source>
</evidence>
<proteinExistence type="predicted"/>
<protein>
    <recommendedName>
        <fullName evidence="3">Arylamine N-acetyltransferase</fullName>
    </recommendedName>
</protein>
<name>A0ABV9MAH1_9BACL</name>
<evidence type="ECO:0008006" key="3">
    <source>
        <dbReference type="Google" id="ProtNLM"/>
    </source>
</evidence>
<reference evidence="2" key="1">
    <citation type="journal article" date="2019" name="Int. J. Syst. Evol. Microbiol.">
        <title>The Global Catalogue of Microorganisms (GCM) 10K type strain sequencing project: providing services to taxonomists for standard genome sequencing and annotation.</title>
        <authorList>
            <consortium name="The Broad Institute Genomics Platform"/>
            <consortium name="The Broad Institute Genome Sequencing Center for Infectious Disease"/>
            <person name="Wu L."/>
            <person name="Ma J."/>
        </authorList>
    </citation>
    <scope>NUCLEOTIDE SEQUENCE [LARGE SCALE GENOMIC DNA]</scope>
    <source>
        <strain evidence="2">CGMCC 1.12151</strain>
    </source>
</reference>
<comment type="caution">
    <text evidence="1">The sequence shown here is derived from an EMBL/GenBank/DDBJ whole genome shotgun (WGS) entry which is preliminary data.</text>
</comment>